<dbReference type="Proteomes" id="UP000181951">
    <property type="component" value="Unassembled WGS sequence"/>
</dbReference>
<reference evidence="2 3" key="1">
    <citation type="submission" date="2016-10" db="EMBL/GenBank/DDBJ databases">
        <authorList>
            <person name="de Groot N.N."/>
        </authorList>
    </citation>
    <scope>NUCLEOTIDE SEQUENCE [LARGE SCALE GENOMIC DNA]</scope>
    <source>
        <strain evidence="2 3">CGMCC 4.2026</strain>
    </source>
</reference>
<proteinExistence type="predicted"/>
<accession>A0A1H8Q5S9</accession>
<dbReference type="AlphaFoldDB" id="A0A1H8Q5S9"/>
<evidence type="ECO:0000313" key="3">
    <source>
        <dbReference type="Proteomes" id="UP000181951"/>
    </source>
</evidence>
<dbReference type="EMBL" id="FODD01000028">
    <property type="protein sequence ID" value="SEO49585.1"/>
    <property type="molecule type" value="Genomic_DNA"/>
</dbReference>
<name>A0A1H8Q5S9_9ACTN</name>
<keyword evidence="3" id="KW-1185">Reference proteome</keyword>
<sequence>MPTAPAPVEPYFTVHQCTGCGAEVHGLHGRWTCKACGECSPYSEPPEGWQTEIQQGDAATPAPHRPRRR</sequence>
<protein>
    <submittedName>
        <fullName evidence="2">Uncharacterized protein</fullName>
    </submittedName>
</protein>
<feature type="region of interest" description="Disordered" evidence="1">
    <location>
        <begin position="41"/>
        <end position="69"/>
    </location>
</feature>
<evidence type="ECO:0000313" key="2">
    <source>
        <dbReference type="EMBL" id="SEO49585.1"/>
    </source>
</evidence>
<organism evidence="2 3">
    <name type="scientific">Actinacidiphila rubida</name>
    <dbReference type="NCBI Taxonomy" id="310780"/>
    <lineage>
        <taxon>Bacteria</taxon>
        <taxon>Bacillati</taxon>
        <taxon>Actinomycetota</taxon>
        <taxon>Actinomycetes</taxon>
        <taxon>Kitasatosporales</taxon>
        <taxon>Streptomycetaceae</taxon>
        <taxon>Actinacidiphila</taxon>
    </lineage>
</organism>
<gene>
    <name evidence="2" type="ORF">SAMN05216267_102862</name>
</gene>
<evidence type="ECO:0000256" key="1">
    <source>
        <dbReference type="SAM" id="MobiDB-lite"/>
    </source>
</evidence>